<proteinExistence type="predicted"/>
<feature type="region of interest" description="Disordered" evidence="1">
    <location>
        <begin position="29"/>
        <end position="109"/>
    </location>
</feature>
<evidence type="ECO:0000256" key="1">
    <source>
        <dbReference type="SAM" id="MobiDB-lite"/>
    </source>
</evidence>
<dbReference type="AlphaFoldDB" id="A0A859R209"/>
<dbReference type="EMBL" id="CP041238">
    <property type="protein sequence ID" value="QLL63678.1"/>
    <property type="molecule type" value="Genomic_DNA"/>
</dbReference>
<accession>A0A859R209</accession>
<keyword evidence="3" id="KW-1185">Reference proteome</keyword>
<dbReference type="Proteomes" id="UP000510721">
    <property type="component" value="Chromosome"/>
</dbReference>
<name>A0A859R209_9HYPH</name>
<organism evidence="2 3">
    <name type="scientific">Sinorhizobium mexicanum</name>
    <dbReference type="NCBI Taxonomy" id="375549"/>
    <lineage>
        <taxon>Bacteria</taxon>
        <taxon>Pseudomonadati</taxon>
        <taxon>Pseudomonadota</taxon>
        <taxon>Alphaproteobacteria</taxon>
        <taxon>Hyphomicrobiales</taxon>
        <taxon>Rhizobiaceae</taxon>
        <taxon>Sinorhizobium/Ensifer group</taxon>
        <taxon>Sinorhizobium</taxon>
    </lineage>
</organism>
<sequence length="174" mass="17563">MAATVGIVGAAVGPVVASLIGADPAHRFSTDAVASGSGSGHSGGGGSGSGNSGSGRSGSSNSGDDSRGRGGGDDARGHGQDDGNNDRRAGNDDDDDRRRNRPDRPEVALNVSEDRLRGLLNGSLVAVDNLGRVLEVEVEFEHGARFVTVKPHGSDARRNPGAISSISIRAARTP</sequence>
<dbReference type="KEGG" id="emx:FKV68_01745"/>
<feature type="compositionally biased region" description="Basic and acidic residues" evidence="1">
    <location>
        <begin position="64"/>
        <end position="109"/>
    </location>
</feature>
<evidence type="ECO:0000313" key="3">
    <source>
        <dbReference type="Proteomes" id="UP000510721"/>
    </source>
</evidence>
<evidence type="ECO:0000313" key="2">
    <source>
        <dbReference type="EMBL" id="QLL63678.1"/>
    </source>
</evidence>
<feature type="compositionally biased region" description="Gly residues" evidence="1">
    <location>
        <begin position="37"/>
        <end position="56"/>
    </location>
</feature>
<feature type="region of interest" description="Disordered" evidence="1">
    <location>
        <begin position="151"/>
        <end position="174"/>
    </location>
</feature>
<gene>
    <name evidence="2" type="ORF">FKV68_01745</name>
</gene>
<protein>
    <submittedName>
        <fullName evidence="2">Uncharacterized protein</fullName>
    </submittedName>
</protein>
<reference evidence="2 3" key="1">
    <citation type="submission" date="2019-06" db="EMBL/GenBank/DDBJ databases">
        <title>Complete genome sequence of Ensifer mexicanus ITTG R7 isolated from nodules of Acacia angustissima (Mill.) Kuntze.</title>
        <authorList>
            <person name="Rincon-Rosales R."/>
            <person name="Rogel M.A."/>
            <person name="Guerrero G."/>
            <person name="Rincon-Molina C.I."/>
            <person name="Lopez-Lopez A."/>
            <person name="Martinez-Romero E."/>
        </authorList>
    </citation>
    <scope>NUCLEOTIDE SEQUENCE [LARGE SCALE GENOMIC DNA]</scope>
    <source>
        <strain evidence="2 3">ITTG R7</strain>
    </source>
</reference>